<dbReference type="RefSeq" id="WP_101644551.1">
    <property type="nucleotide sequence ID" value="NZ_FXZE01000022.1"/>
</dbReference>
<dbReference type="GO" id="GO:0046872">
    <property type="term" value="F:metal ion binding"/>
    <property type="evidence" value="ECO:0007669"/>
    <property type="project" value="InterPro"/>
</dbReference>
<evidence type="ECO:0000256" key="1">
    <source>
        <dbReference type="PROSITE-ProRule" id="PRU00409"/>
    </source>
</evidence>
<name>A0A2H1KMC6_9MICO</name>
<keyword evidence="4" id="KW-1185">Reference proteome</keyword>
<dbReference type="Pfam" id="PF14305">
    <property type="entry name" value="ATPgrasp_TupA"/>
    <property type="match status" value="1"/>
</dbReference>
<sequence length="361" mass="41508">MTMDAHEKSRPESVETRRSLKRLRKSQVKFSKELRELADELRIRCESGESGETVDLYLDALDLLGIDGLVHPDITVLTRVLGMTTLPHADSFWHSIVNRRRKKQLGVLPEKRLGLNKEDDERFAHSLGVRTVETLYRGPFDAVPHDITPAVLKPVVSSDSYGAYYLFDDLMYSIANSRTVPNWEQLAEEVDRDLSETLLKNDLWELQTLETLNGEPAPDIKCYSFYGEIGTILEVSRHPQQRYAYYDGDLNSIEFREDYRPQFDDETEISIASSSFDEARLETARKLSRQIPVPFMRIDFLNTDDGLVFCEFSSAPGMSHALVSAEDRRLGRMYLEAEIRLTQDLLDGKQFDAYEKHADKR</sequence>
<dbReference type="PROSITE" id="PS50975">
    <property type="entry name" value="ATP_GRASP"/>
    <property type="match status" value="1"/>
</dbReference>
<dbReference type="GO" id="GO:0005524">
    <property type="term" value="F:ATP binding"/>
    <property type="evidence" value="ECO:0007669"/>
    <property type="project" value="UniProtKB-UniRule"/>
</dbReference>
<dbReference type="Proteomes" id="UP000234342">
    <property type="component" value="Unassembled WGS sequence"/>
</dbReference>
<dbReference type="EMBL" id="FXZE01000022">
    <property type="protein sequence ID" value="SMY00937.1"/>
    <property type="molecule type" value="Genomic_DNA"/>
</dbReference>
<proteinExistence type="predicted"/>
<dbReference type="InterPro" id="IPR011761">
    <property type="entry name" value="ATP-grasp"/>
</dbReference>
<evidence type="ECO:0000259" key="2">
    <source>
        <dbReference type="PROSITE" id="PS50975"/>
    </source>
</evidence>
<gene>
    <name evidence="3" type="ORF">BANT10_03231</name>
</gene>
<dbReference type="InterPro" id="IPR029465">
    <property type="entry name" value="ATPgrasp_TupA"/>
</dbReference>
<evidence type="ECO:0000313" key="3">
    <source>
        <dbReference type="EMBL" id="SMY00937.1"/>
    </source>
</evidence>
<keyword evidence="1" id="KW-0547">Nucleotide-binding</keyword>
<reference evidence="4" key="1">
    <citation type="submission" date="2017-03" db="EMBL/GenBank/DDBJ databases">
        <authorList>
            <person name="Monnet C."/>
        </authorList>
    </citation>
    <scope>NUCLEOTIDE SEQUENCE [LARGE SCALE GENOMIC DNA]</scope>
    <source>
        <strain evidence="4">P10</strain>
    </source>
</reference>
<dbReference type="AlphaFoldDB" id="A0A2H1KMC6"/>
<organism evidence="3 4">
    <name type="scientific">Brevibacterium antiquum</name>
    <dbReference type="NCBI Taxonomy" id="234835"/>
    <lineage>
        <taxon>Bacteria</taxon>
        <taxon>Bacillati</taxon>
        <taxon>Actinomycetota</taxon>
        <taxon>Actinomycetes</taxon>
        <taxon>Micrococcales</taxon>
        <taxon>Brevibacteriaceae</taxon>
        <taxon>Brevibacterium</taxon>
    </lineage>
</organism>
<keyword evidence="1" id="KW-0067">ATP-binding</keyword>
<feature type="domain" description="ATP-grasp" evidence="2">
    <location>
        <begin position="121"/>
        <end position="343"/>
    </location>
</feature>
<dbReference type="SUPFAM" id="SSF56059">
    <property type="entry name" value="Glutathione synthetase ATP-binding domain-like"/>
    <property type="match status" value="1"/>
</dbReference>
<protein>
    <submittedName>
        <fullName evidence="3">TupA-like ATPgrasp</fullName>
    </submittedName>
</protein>
<accession>A0A2H1KMC6</accession>
<evidence type="ECO:0000313" key="4">
    <source>
        <dbReference type="Proteomes" id="UP000234342"/>
    </source>
</evidence>